<dbReference type="Proteomes" id="UP000694398">
    <property type="component" value="Unassembled WGS sequence"/>
</dbReference>
<sequence>MQEERCVCACVILLEKTMEEPYGSQLHGPLTSQEFDQIRHKARASWQDETRWSDSSMTTYSGSYREKQLDEFARSRLSFGAAGQHKPGCKRTLLLNNCTHNPLLYGAGTQDSNDVKGRFPDITQTLKNPLDVKHKVAHQAWYSADFPPALPNYRKSCARSKQPALQTRMNHKHVGKSFPKHFQGQWDSVSKVGSSDDSDADQYCDYGRGGLLSLLS</sequence>
<gene>
    <name evidence="1" type="primary">C4orf51</name>
</gene>
<protein>
    <submittedName>
        <fullName evidence="1">Chromosome 4 open reading frame 51</fullName>
    </submittedName>
</protein>
<keyword evidence="2" id="KW-1185">Reference proteome</keyword>
<reference evidence="1" key="1">
    <citation type="submission" date="2025-08" db="UniProtKB">
        <authorList>
            <consortium name="Ensembl"/>
        </authorList>
    </citation>
    <scope>IDENTIFICATION</scope>
</reference>
<reference evidence="1" key="2">
    <citation type="submission" date="2025-09" db="UniProtKB">
        <authorList>
            <consortium name="Ensembl"/>
        </authorList>
    </citation>
    <scope>IDENTIFICATION</scope>
</reference>
<name>A0A8C2UYF7_CHILA</name>
<accession>A0A8C2UYF7</accession>
<organism evidence="1 2">
    <name type="scientific">Chinchilla lanigera</name>
    <name type="common">Long-tailed chinchilla</name>
    <name type="synonym">Chinchilla villidera</name>
    <dbReference type="NCBI Taxonomy" id="34839"/>
    <lineage>
        <taxon>Eukaryota</taxon>
        <taxon>Metazoa</taxon>
        <taxon>Chordata</taxon>
        <taxon>Craniata</taxon>
        <taxon>Vertebrata</taxon>
        <taxon>Euteleostomi</taxon>
        <taxon>Mammalia</taxon>
        <taxon>Eutheria</taxon>
        <taxon>Euarchontoglires</taxon>
        <taxon>Glires</taxon>
        <taxon>Rodentia</taxon>
        <taxon>Hystricomorpha</taxon>
        <taxon>Chinchillidae</taxon>
        <taxon>Chinchilla</taxon>
    </lineage>
</organism>
<evidence type="ECO:0000313" key="1">
    <source>
        <dbReference type="Ensembl" id="ENSCLAP00000007330.1"/>
    </source>
</evidence>
<dbReference type="AlphaFoldDB" id="A0A8C2UYF7"/>
<dbReference type="Ensembl" id="ENSCLAT00000007447.1">
    <property type="protein sequence ID" value="ENSCLAP00000007330.1"/>
    <property type="gene ID" value="ENSCLAG00000005155.1"/>
</dbReference>
<evidence type="ECO:0000313" key="2">
    <source>
        <dbReference type="Proteomes" id="UP000694398"/>
    </source>
</evidence>
<dbReference type="GeneTree" id="ENSGT00520000060562"/>
<dbReference type="Pfam" id="PF15849">
    <property type="entry name" value="DUF4722"/>
    <property type="match status" value="1"/>
</dbReference>
<dbReference type="InterPro" id="IPR031708">
    <property type="entry name" value="DUF4722"/>
</dbReference>
<proteinExistence type="predicted"/>